<reference evidence="3" key="1">
    <citation type="submission" date="2020-11" db="EMBL/GenBank/DDBJ databases">
        <authorList>
            <consortium name="DOE Joint Genome Institute"/>
            <person name="Ahrendt S."/>
            <person name="Riley R."/>
            <person name="Andreopoulos W."/>
            <person name="LaButti K."/>
            <person name="Pangilinan J."/>
            <person name="Ruiz-duenas F.J."/>
            <person name="Barrasa J.M."/>
            <person name="Sanchez-Garcia M."/>
            <person name="Camarero S."/>
            <person name="Miyauchi S."/>
            <person name="Serrano A."/>
            <person name="Linde D."/>
            <person name="Babiker R."/>
            <person name="Drula E."/>
            <person name="Ayuso-Fernandez I."/>
            <person name="Pacheco R."/>
            <person name="Padilla G."/>
            <person name="Ferreira P."/>
            <person name="Barriuso J."/>
            <person name="Kellner H."/>
            <person name="Castanera R."/>
            <person name="Alfaro M."/>
            <person name="Ramirez L."/>
            <person name="Pisabarro A.G."/>
            <person name="Kuo A."/>
            <person name="Tritt A."/>
            <person name="Lipzen A."/>
            <person name="He G."/>
            <person name="Yan M."/>
            <person name="Ng V."/>
            <person name="Cullen D."/>
            <person name="Martin F."/>
            <person name="Rosso M.-N."/>
            <person name="Henrissat B."/>
            <person name="Hibbett D."/>
            <person name="Martinez A.T."/>
            <person name="Grigoriev I.V."/>
        </authorList>
    </citation>
    <scope>NUCLEOTIDE SEQUENCE</scope>
    <source>
        <strain evidence="3">AH 44721</strain>
    </source>
</reference>
<proteinExistence type="predicted"/>
<name>A0A9P5NJ73_GYMJU</name>
<feature type="transmembrane region" description="Helical" evidence="2">
    <location>
        <begin position="333"/>
        <end position="357"/>
    </location>
</feature>
<evidence type="ECO:0000256" key="1">
    <source>
        <dbReference type="SAM" id="MobiDB-lite"/>
    </source>
</evidence>
<feature type="transmembrane region" description="Helical" evidence="2">
    <location>
        <begin position="369"/>
        <end position="392"/>
    </location>
</feature>
<gene>
    <name evidence="3" type="ORF">CPB84DRAFT_1749498</name>
</gene>
<feature type="transmembrane region" description="Helical" evidence="2">
    <location>
        <begin position="75"/>
        <end position="95"/>
    </location>
</feature>
<accession>A0A9P5NJ73</accession>
<feature type="compositionally biased region" description="Low complexity" evidence="1">
    <location>
        <begin position="236"/>
        <end position="251"/>
    </location>
</feature>
<evidence type="ECO:0000313" key="4">
    <source>
        <dbReference type="Proteomes" id="UP000724874"/>
    </source>
</evidence>
<evidence type="ECO:0000256" key="2">
    <source>
        <dbReference type="SAM" id="Phobius"/>
    </source>
</evidence>
<keyword evidence="2" id="KW-0812">Transmembrane</keyword>
<organism evidence="3 4">
    <name type="scientific">Gymnopilus junonius</name>
    <name type="common">Spectacular rustgill mushroom</name>
    <name type="synonym">Gymnopilus spectabilis subsp. junonius</name>
    <dbReference type="NCBI Taxonomy" id="109634"/>
    <lineage>
        <taxon>Eukaryota</taxon>
        <taxon>Fungi</taxon>
        <taxon>Dikarya</taxon>
        <taxon>Basidiomycota</taxon>
        <taxon>Agaricomycotina</taxon>
        <taxon>Agaricomycetes</taxon>
        <taxon>Agaricomycetidae</taxon>
        <taxon>Agaricales</taxon>
        <taxon>Agaricineae</taxon>
        <taxon>Hymenogastraceae</taxon>
        <taxon>Gymnopilus</taxon>
    </lineage>
</organism>
<evidence type="ECO:0008006" key="5">
    <source>
        <dbReference type="Google" id="ProtNLM"/>
    </source>
</evidence>
<feature type="transmembrane region" description="Helical" evidence="2">
    <location>
        <begin position="111"/>
        <end position="133"/>
    </location>
</feature>
<feature type="region of interest" description="Disordered" evidence="1">
    <location>
        <begin position="458"/>
        <end position="477"/>
    </location>
</feature>
<keyword evidence="2" id="KW-1133">Transmembrane helix</keyword>
<feature type="transmembrane region" description="Helical" evidence="2">
    <location>
        <begin position="145"/>
        <end position="161"/>
    </location>
</feature>
<dbReference type="Proteomes" id="UP000724874">
    <property type="component" value="Unassembled WGS sequence"/>
</dbReference>
<dbReference type="OrthoDB" id="3349377at2759"/>
<comment type="caution">
    <text evidence="3">The sequence shown here is derived from an EMBL/GenBank/DDBJ whole genome shotgun (WGS) entry which is preliminary data.</text>
</comment>
<evidence type="ECO:0000313" key="3">
    <source>
        <dbReference type="EMBL" id="KAF8888360.1"/>
    </source>
</evidence>
<dbReference type="EMBL" id="JADNYJ010000085">
    <property type="protein sequence ID" value="KAF8888360.1"/>
    <property type="molecule type" value="Genomic_DNA"/>
</dbReference>
<protein>
    <recommendedName>
        <fullName evidence="5">Transmembrane protein</fullName>
    </recommendedName>
</protein>
<sequence length="477" mass="53833">MFVRRRNDIAFALPRELLLQIEEPLEPSAQLAHDAFLLNIFSAYDMVLNFNREIVLVWKRWHEPKGRHTRRMYMVVRYFSLFNLACVIFPLSALIDESYSCTAGMWAFCRAWYYIVVVNTSILALLPDVMLLIRVNSVYGWNIRIQLATSLVVGILSVTSAPMPSTSPSIPGCPTSLRRPVAQFTLVAWAPSILSEVTYLILMLNSLAHLMRGLGLDKEATSFSSSLPPSIDNSHNHSNQHSNNVTQSNTTINSNLSVPEPLNEGDNLLNFPSDVVFNPITSQIETLQAILMPAQGSPQQRNKAEQACLLCAHLWTVFSWTALQQVSRLVPTMMVFIGHGWVYFGLAICAKIVNAILVTTQSGPLQAAAIPWMMALLPVVVTRIYLSMVRYLHFGLPMKRPQLLASYDGENYEDYVGFEGDEWVNEGDFDVRMITIVRRMRARVKQQVRDARPRVMESGWGDHQIGEDKGEEEGLEE</sequence>
<keyword evidence="2" id="KW-0472">Membrane</keyword>
<feature type="transmembrane region" description="Helical" evidence="2">
    <location>
        <begin position="181"/>
        <end position="202"/>
    </location>
</feature>
<keyword evidence="4" id="KW-1185">Reference proteome</keyword>
<dbReference type="AlphaFoldDB" id="A0A9P5NJ73"/>
<feature type="region of interest" description="Disordered" evidence="1">
    <location>
        <begin position="225"/>
        <end position="257"/>
    </location>
</feature>